<dbReference type="AlphaFoldDB" id="A0A9P9D154"/>
<reference evidence="8" key="1">
    <citation type="journal article" date="2021" name="Nat. Commun.">
        <title>Genetic determinants of endophytism in the Arabidopsis root mycobiome.</title>
        <authorList>
            <person name="Mesny F."/>
            <person name="Miyauchi S."/>
            <person name="Thiergart T."/>
            <person name="Pickel B."/>
            <person name="Atanasova L."/>
            <person name="Karlsson M."/>
            <person name="Huettel B."/>
            <person name="Barry K.W."/>
            <person name="Haridas S."/>
            <person name="Chen C."/>
            <person name="Bauer D."/>
            <person name="Andreopoulos W."/>
            <person name="Pangilinan J."/>
            <person name="LaButti K."/>
            <person name="Riley R."/>
            <person name="Lipzen A."/>
            <person name="Clum A."/>
            <person name="Drula E."/>
            <person name="Henrissat B."/>
            <person name="Kohler A."/>
            <person name="Grigoriev I.V."/>
            <person name="Martin F.M."/>
            <person name="Hacquard S."/>
        </authorList>
    </citation>
    <scope>NUCLEOTIDE SEQUENCE</scope>
    <source>
        <strain evidence="8">MPI-CAGE-AT-0147</strain>
    </source>
</reference>
<evidence type="ECO:0000256" key="4">
    <source>
        <dbReference type="ARBA" id="ARBA00023163"/>
    </source>
</evidence>
<evidence type="ECO:0000256" key="1">
    <source>
        <dbReference type="ARBA" id="ARBA00004123"/>
    </source>
</evidence>
<dbReference type="OrthoDB" id="424974at2759"/>
<keyword evidence="6" id="KW-0472">Membrane</keyword>
<dbReference type="InterPro" id="IPR007219">
    <property type="entry name" value="XnlR_reg_dom"/>
</dbReference>
<organism evidence="8 9">
    <name type="scientific">Dactylonectria macrodidyma</name>
    <dbReference type="NCBI Taxonomy" id="307937"/>
    <lineage>
        <taxon>Eukaryota</taxon>
        <taxon>Fungi</taxon>
        <taxon>Dikarya</taxon>
        <taxon>Ascomycota</taxon>
        <taxon>Pezizomycotina</taxon>
        <taxon>Sordariomycetes</taxon>
        <taxon>Hypocreomycetidae</taxon>
        <taxon>Hypocreales</taxon>
        <taxon>Nectriaceae</taxon>
        <taxon>Dactylonectria</taxon>
    </lineage>
</organism>
<evidence type="ECO:0000256" key="2">
    <source>
        <dbReference type="ARBA" id="ARBA00022723"/>
    </source>
</evidence>
<keyword evidence="5" id="KW-0539">Nucleus</keyword>
<feature type="transmembrane region" description="Helical" evidence="6">
    <location>
        <begin position="358"/>
        <end position="382"/>
    </location>
</feature>
<keyword evidence="6" id="KW-1133">Transmembrane helix</keyword>
<comment type="subcellular location">
    <subcellularLocation>
        <location evidence="1">Nucleus</location>
    </subcellularLocation>
</comment>
<sequence length="432" mass="49129">MSTLEKRLDELASSQGLCVTLLKCPDRWLLADEARNDASTINNNLFLPNCRPSWIGHDFDRLPPCEVVASVVDIFFARCHNQPYFLFHEARFRRRLKNSTLPHFLLLAILALALRFSEDRFFLERGEQAAESYAKLAWEDIMHRWANIDEEENICAVQAMLLLSSFDYTANRRQKAWIKTGVAVRLALDLGLNREPDANLDPVEQEERRRVFWTAYLTDRFATCARGRPPMLRDEDCKLSLPCDESDFGLGVPGPPRGLSSLLEELDRLSLNPSIMSIIAASLLGQCTRYMLEEEKEFDGLSPWDPKSESATIASRLMLFEASFGQGSAIDSVMKDYHRTGDTEIKAMPKQDYSRGLVWGYIYGVIPPSFEIFFFITVFWVIQIQCTMEIIIDHIVRLSGSPTEYPPPSVVSSSSPKAVSVCVCVEGYYNYT</sequence>
<protein>
    <submittedName>
        <fullName evidence="8">Fungal-specific transcription factor domain-containing protein</fullName>
    </submittedName>
</protein>
<dbReference type="CDD" id="cd12148">
    <property type="entry name" value="fungal_TF_MHR"/>
    <property type="match status" value="1"/>
</dbReference>
<keyword evidence="6" id="KW-0812">Transmembrane</keyword>
<dbReference type="SMART" id="SM00906">
    <property type="entry name" value="Fungal_trans"/>
    <property type="match status" value="1"/>
</dbReference>
<keyword evidence="9" id="KW-1185">Reference proteome</keyword>
<evidence type="ECO:0000256" key="6">
    <source>
        <dbReference type="SAM" id="Phobius"/>
    </source>
</evidence>
<dbReference type="GO" id="GO:0008270">
    <property type="term" value="F:zinc ion binding"/>
    <property type="evidence" value="ECO:0007669"/>
    <property type="project" value="InterPro"/>
</dbReference>
<keyword evidence="4" id="KW-0804">Transcription</keyword>
<evidence type="ECO:0000256" key="5">
    <source>
        <dbReference type="ARBA" id="ARBA00023242"/>
    </source>
</evidence>
<dbReference type="GO" id="GO:0003677">
    <property type="term" value="F:DNA binding"/>
    <property type="evidence" value="ECO:0007669"/>
    <property type="project" value="InterPro"/>
</dbReference>
<dbReference type="GO" id="GO:0000981">
    <property type="term" value="F:DNA-binding transcription factor activity, RNA polymerase II-specific"/>
    <property type="evidence" value="ECO:0007669"/>
    <property type="project" value="InterPro"/>
</dbReference>
<evidence type="ECO:0000313" key="9">
    <source>
        <dbReference type="Proteomes" id="UP000738349"/>
    </source>
</evidence>
<dbReference type="PANTHER" id="PTHR47338">
    <property type="entry name" value="ZN(II)2CYS6 TRANSCRIPTION FACTOR (EUROFUNG)-RELATED"/>
    <property type="match status" value="1"/>
</dbReference>
<keyword evidence="3" id="KW-0805">Transcription regulation</keyword>
<dbReference type="Pfam" id="PF04082">
    <property type="entry name" value="Fungal_trans"/>
    <property type="match status" value="1"/>
</dbReference>
<dbReference type="Proteomes" id="UP000738349">
    <property type="component" value="Unassembled WGS sequence"/>
</dbReference>
<keyword evidence="2" id="KW-0479">Metal-binding</keyword>
<dbReference type="InterPro" id="IPR050815">
    <property type="entry name" value="TF_fung"/>
</dbReference>
<gene>
    <name evidence="8" type="ORF">EDB81DRAFT_704101</name>
</gene>
<dbReference type="GO" id="GO:0006351">
    <property type="term" value="P:DNA-templated transcription"/>
    <property type="evidence" value="ECO:0007669"/>
    <property type="project" value="InterPro"/>
</dbReference>
<accession>A0A9P9D154</accession>
<evidence type="ECO:0000256" key="3">
    <source>
        <dbReference type="ARBA" id="ARBA00023015"/>
    </source>
</evidence>
<feature type="domain" description="Xylanolytic transcriptional activator regulatory" evidence="7">
    <location>
        <begin position="176"/>
        <end position="248"/>
    </location>
</feature>
<comment type="caution">
    <text evidence="8">The sequence shown here is derived from an EMBL/GenBank/DDBJ whole genome shotgun (WGS) entry which is preliminary data.</text>
</comment>
<dbReference type="PANTHER" id="PTHR47338:SF4">
    <property type="entry name" value="ZN(II)2CYS6 TRANSCRIPTION FACTOR (EUROFUNG)"/>
    <property type="match status" value="1"/>
</dbReference>
<dbReference type="EMBL" id="JAGMUV010000044">
    <property type="protein sequence ID" value="KAH7110709.1"/>
    <property type="molecule type" value="Genomic_DNA"/>
</dbReference>
<proteinExistence type="predicted"/>
<dbReference type="GO" id="GO:0005634">
    <property type="term" value="C:nucleus"/>
    <property type="evidence" value="ECO:0007669"/>
    <property type="project" value="UniProtKB-SubCell"/>
</dbReference>
<evidence type="ECO:0000259" key="7">
    <source>
        <dbReference type="SMART" id="SM00906"/>
    </source>
</evidence>
<evidence type="ECO:0000313" key="8">
    <source>
        <dbReference type="EMBL" id="KAH7110709.1"/>
    </source>
</evidence>
<name>A0A9P9D154_9HYPO</name>